<dbReference type="Gene3D" id="2.120.10.30">
    <property type="entry name" value="TolB, C-terminal domain"/>
    <property type="match status" value="1"/>
</dbReference>
<dbReference type="AlphaFoldDB" id="A0A934KNZ1"/>
<keyword evidence="4" id="KW-0479">Metal-binding</keyword>
<organism evidence="6 7">
    <name type="scientific">Candidatus Amunia macphersoniae</name>
    <dbReference type="NCBI Taxonomy" id="3127014"/>
    <lineage>
        <taxon>Bacteria</taxon>
        <taxon>Bacillati</taxon>
        <taxon>Candidatus Dormiibacterota</taxon>
        <taxon>Candidatus Dormibacteria</taxon>
        <taxon>Candidatus Aeolococcales</taxon>
        <taxon>Candidatus Aeolococcaceae</taxon>
        <taxon>Candidatus Amunia</taxon>
    </lineage>
</organism>
<dbReference type="Pfam" id="PF08450">
    <property type="entry name" value="SGL"/>
    <property type="match status" value="1"/>
</dbReference>
<name>A0A934KNZ1_9BACT</name>
<reference evidence="6 7" key="1">
    <citation type="submission" date="2020-10" db="EMBL/GenBank/DDBJ databases">
        <title>Ca. Dormibacterota MAGs.</title>
        <authorList>
            <person name="Montgomery K."/>
        </authorList>
    </citation>
    <scope>NUCLEOTIDE SEQUENCE [LARGE SCALE GENOMIC DNA]</scope>
    <source>
        <strain evidence="6">Mitchell_Peninsula_5</strain>
    </source>
</reference>
<keyword evidence="4" id="KW-0862">Zinc</keyword>
<feature type="binding site" evidence="4">
    <location>
        <position position="150"/>
    </location>
    <ligand>
        <name>a divalent metal cation</name>
        <dbReference type="ChEBI" id="CHEBI:60240"/>
    </ligand>
</feature>
<evidence type="ECO:0000313" key="6">
    <source>
        <dbReference type="EMBL" id="MBJ7609505.1"/>
    </source>
</evidence>
<dbReference type="SUPFAM" id="SSF63829">
    <property type="entry name" value="Calcium-dependent phosphotriesterase"/>
    <property type="match status" value="1"/>
</dbReference>
<gene>
    <name evidence="6" type="ORF">JF887_08775</name>
</gene>
<feature type="binding site" evidence="4">
    <location>
        <position position="212"/>
    </location>
    <ligand>
        <name>a divalent metal cation</name>
        <dbReference type="ChEBI" id="CHEBI:60240"/>
    </ligand>
</feature>
<dbReference type="Proteomes" id="UP000614410">
    <property type="component" value="Unassembled WGS sequence"/>
</dbReference>
<evidence type="ECO:0000256" key="1">
    <source>
        <dbReference type="ARBA" id="ARBA00008853"/>
    </source>
</evidence>
<dbReference type="EMBL" id="JAEKNN010000046">
    <property type="protein sequence ID" value="MBJ7609505.1"/>
    <property type="molecule type" value="Genomic_DNA"/>
</dbReference>
<dbReference type="PANTHER" id="PTHR47572:SF4">
    <property type="entry name" value="LACTONASE DRP35"/>
    <property type="match status" value="1"/>
</dbReference>
<dbReference type="InterPro" id="IPR005511">
    <property type="entry name" value="SMP-30"/>
</dbReference>
<dbReference type="GO" id="GO:0046872">
    <property type="term" value="F:metal ion binding"/>
    <property type="evidence" value="ECO:0007669"/>
    <property type="project" value="UniProtKB-KW"/>
</dbReference>
<comment type="caution">
    <text evidence="6">The sequence shown here is derived from an EMBL/GenBank/DDBJ whole genome shotgun (WGS) entry which is preliminary data.</text>
</comment>
<evidence type="ECO:0000259" key="5">
    <source>
        <dbReference type="Pfam" id="PF08450"/>
    </source>
</evidence>
<feature type="active site" description="Proton donor/acceptor" evidence="3">
    <location>
        <position position="212"/>
    </location>
</feature>
<feature type="binding site" evidence="4">
    <location>
        <position position="100"/>
    </location>
    <ligand>
        <name>substrate</name>
    </ligand>
</feature>
<feature type="domain" description="SMP-30/Gluconolactonase/LRE-like region" evidence="5">
    <location>
        <begin position="17"/>
        <end position="269"/>
    </location>
</feature>
<evidence type="ECO:0000256" key="3">
    <source>
        <dbReference type="PIRSR" id="PIRSR605511-1"/>
    </source>
</evidence>
<protein>
    <submittedName>
        <fullName evidence="6">SMP-30/gluconolactonase/LRE family protein</fullName>
    </submittedName>
</protein>
<comment type="cofactor">
    <cofactor evidence="4">
        <name>Zn(2+)</name>
        <dbReference type="ChEBI" id="CHEBI:29105"/>
    </cofactor>
    <text evidence="4">Binds 1 divalent metal cation per subunit.</text>
</comment>
<dbReference type="PANTHER" id="PTHR47572">
    <property type="entry name" value="LIPOPROTEIN-RELATED"/>
    <property type="match status" value="1"/>
</dbReference>
<keyword evidence="2" id="KW-0378">Hydrolase</keyword>
<accession>A0A934KNZ1</accession>
<evidence type="ECO:0000313" key="7">
    <source>
        <dbReference type="Proteomes" id="UP000614410"/>
    </source>
</evidence>
<comment type="similarity">
    <text evidence="1">Belongs to the SMP-30/CGR1 family.</text>
</comment>
<dbReference type="InterPro" id="IPR013658">
    <property type="entry name" value="SGL"/>
</dbReference>
<feature type="binding site" evidence="4">
    <location>
        <position position="17"/>
    </location>
    <ligand>
        <name>a divalent metal cation</name>
        <dbReference type="ChEBI" id="CHEBI:60240"/>
    </ligand>
</feature>
<dbReference type="InterPro" id="IPR011042">
    <property type="entry name" value="6-blade_b-propeller_TolB-like"/>
</dbReference>
<dbReference type="GO" id="GO:0016787">
    <property type="term" value="F:hydrolase activity"/>
    <property type="evidence" value="ECO:0007669"/>
    <property type="project" value="UniProtKB-KW"/>
</dbReference>
<evidence type="ECO:0000256" key="4">
    <source>
        <dbReference type="PIRSR" id="PIRSR605511-2"/>
    </source>
</evidence>
<evidence type="ECO:0000256" key="2">
    <source>
        <dbReference type="ARBA" id="ARBA00022801"/>
    </source>
</evidence>
<dbReference type="InterPro" id="IPR051262">
    <property type="entry name" value="SMP-30/CGR1_Lactonase"/>
</dbReference>
<dbReference type="PRINTS" id="PR01790">
    <property type="entry name" value="SMP30FAMILY"/>
</dbReference>
<sequence>MPHRELAALLDGGAYFEGPRWHEGSWWVSDMYRHAVFAVSPQGREVRVAEVPGQPSGLGWLPNGDLLAVSMRDHRLLRLGSDGALDVHADLSEHCGGVLNDLVVDPHGRAWVGDFGFDLMAFDDPLATSLKRVDPDGSVTVVADELIFPNGSVITPDGTTLIVGETLGNRFTAFTIAEDGSLRDRRVWAQLGPEVTLGPAADTLAQLRIAPDGCSLDAEDRIWAADGIGGRCVRVAEGGDIVDQVRAPEGLGVFACALGGDDGRTLLMCCAPDYFEANRRDTREAVLMTTTVEVPHAGLP</sequence>
<proteinExistence type="inferred from homology"/>
<feature type="binding site" evidence="4">
    <location>
        <position position="118"/>
    </location>
    <ligand>
        <name>substrate</name>
    </ligand>
</feature>